<dbReference type="PANTHER" id="PTHR23201">
    <property type="entry name" value="EXTENSIN, PROLINE-RICH PROTEIN"/>
    <property type="match status" value="1"/>
</dbReference>
<name>A0A835ESU3_9POAL</name>
<dbReference type="Pfam" id="PF02704">
    <property type="entry name" value="GASA"/>
    <property type="match status" value="1"/>
</dbReference>
<dbReference type="EMBL" id="JACEFO010001754">
    <property type="protein sequence ID" value="KAF8709851.1"/>
    <property type="molecule type" value="Genomic_DNA"/>
</dbReference>
<dbReference type="InterPro" id="IPR003854">
    <property type="entry name" value="GASA"/>
</dbReference>
<reference evidence="3" key="1">
    <citation type="submission" date="2020-07" db="EMBL/GenBank/DDBJ databases">
        <title>Genome sequence and genetic diversity analysis of an under-domesticated orphan crop, white fonio (Digitaria exilis).</title>
        <authorList>
            <person name="Bennetzen J.L."/>
            <person name="Chen S."/>
            <person name="Ma X."/>
            <person name="Wang X."/>
            <person name="Yssel A.E.J."/>
            <person name="Chaluvadi S.R."/>
            <person name="Johnson M."/>
            <person name="Gangashetty P."/>
            <person name="Hamidou F."/>
            <person name="Sanogo M.D."/>
            <person name="Zwaenepoel A."/>
            <person name="Wallace J."/>
            <person name="Van De Peer Y."/>
            <person name="Van Deynze A."/>
        </authorList>
    </citation>
    <scope>NUCLEOTIDE SEQUENCE</scope>
    <source>
        <tissue evidence="3">Leaves</tissue>
    </source>
</reference>
<feature type="compositionally biased region" description="Pro residues" evidence="2">
    <location>
        <begin position="56"/>
        <end position="67"/>
    </location>
</feature>
<protein>
    <submittedName>
        <fullName evidence="3">Uncharacterized protein</fullName>
    </submittedName>
</protein>
<evidence type="ECO:0000313" key="3">
    <source>
        <dbReference type="EMBL" id="KAF8709851.1"/>
    </source>
</evidence>
<evidence type="ECO:0000313" key="4">
    <source>
        <dbReference type="Proteomes" id="UP000636709"/>
    </source>
</evidence>
<keyword evidence="4" id="KW-1185">Reference proteome</keyword>
<organism evidence="3 4">
    <name type="scientific">Digitaria exilis</name>
    <dbReference type="NCBI Taxonomy" id="1010633"/>
    <lineage>
        <taxon>Eukaryota</taxon>
        <taxon>Viridiplantae</taxon>
        <taxon>Streptophyta</taxon>
        <taxon>Embryophyta</taxon>
        <taxon>Tracheophyta</taxon>
        <taxon>Spermatophyta</taxon>
        <taxon>Magnoliopsida</taxon>
        <taxon>Liliopsida</taxon>
        <taxon>Poales</taxon>
        <taxon>Poaceae</taxon>
        <taxon>PACMAD clade</taxon>
        <taxon>Panicoideae</taxon>
        <taxon>Panicodae</taxon>
        <taxon>Paniceae</taxon>
        <taxon>Anthephorinae</taxon>
        <taxon>Digitaria</taxon>
    </lineage>
</organism>
<feature type="region of interest" description="Disordered" evidence="2">
    <location>
        <begin position="12"/>
        <end position="31"/>
    </location>
</feature>
<feature type="region of interest" description="Disordered" evidence="2">
    <location>
        <begin position="43"/>
        <end position="77"/>
    </location>
</feature>
<accession>A0A835ESU3</accession>
<proteinExistence type="inferred from homology"/>
<evidence type="ECO:0000256" key="1">
    <source>
        <dbReference type="ARBA" id="ARBA00010582"/>
    </source>
</evidence>
<dbReference type="AlphaFoldDB" id="A0A835ESU3"/>
<dbReference type="Proteomes" id="UP000636709">
    <property type="component" value="Unassembled WGS sequence"/>
</dbReference>
<dbReference type="OrthoDB" id="847210at2759"/>
<sequence>MAWVHPWPLLTPHTHTGQTPPAPAADPNNPSLVHLHYITTKAKDGERAYKSHQKPRPLPTLSRPPPASASSHKERQQQLLAAASRMKLQTTATLALLLFLLLAPPSLRVSMAGSGNHQPHLTQFCDGKCSTRCSKASRHDDCLKYCGICCATCKCVPSGTAGNKDECPCYRDMTTGHGNRTRPKPITRVIG</sequence>
<evidence type="ECO:0000256" key="2">
    <source>
        <dbReference type="SAM" id="MobiDB-lite"/>
    </source>
</evidence>
<dbReference type="PANTHER" id="PTHR23201:SF118">
    <property type="entry name" value="GIBBERELLIN STIMULATED TRANSCRIPT RELATED PROTEIN 1"/>
    <property type="match status" value="1"/>
</dbReference>
<comment type="similarity">
    <text evidence="1">Belongs to the GASA family.</text>
</comment>
<comment type="caution">
    <text evidence="3">The sequence shown here is derived from an EMBL/GenBank/DDBJ whole genome shotgun (WGS) entry which is preliminary data.</text>
</comment>
<gene>
    <name evidence="3" type="ORF">HU200_029564</name>
</gene>